<dbReference type="GO" id="GO:0004632">
    <property type="term" value="F:phosphopantothenate--cysteine ligase activity"/>
    <property type="evidence" value="ECO:0007669"/>
    <property type="project" value="UniProtKB-UniRule"/>
</dbReference>
<accession>A0A1M5VRJ6</accession>
<evidence type="ECO:0000256" key="3">
    <source>
        <dbReference type="HAMAP-Rule" id="MF_02225"/>
    </source>
</evidence>
<dbReference type="RefSeq" id="WP_073197502.1">
    <property type="nucleotide sequence ID" value="NZ_FQXO01000071.1"/>
</dbReference>
<dbReference type="EC" id="6.3.2.5" evidence="3"/>
<dbReference type="PANTHER" id="PTHR14359:SF6">
    <property type="entry name" value="PHOSPHOPANTOTHENOYLCYSTEINE DECARBOXYLASE"/>
    <property type="match status" value="1"/>
</dbReference>
<comment type="caution">
    <text evidence="3">Lacks conserved residue(s) required for the propagation of feature annotation.</text>
</comment>
<evidence type="ECO:0000313" key="7">
    <source>
        <dbReference type="EMBL" id="SHH77879.1"/>
    </source>
</evidence>
<comment type="function">
    <text evidence="4">Catalyzes two steps in the biosynthesis of coenzyme A. In the first step cysteine is conjugated to 4'-phosphopantothenate to form 4-phosphopantothenoylcysteine, in the latter compound is decarboxylated to form 4'-phosphopantotheine.</text>
</comment>
<dbReference type="UniPathway" id="UPA00241">
    <property type="reaction ID" value="UER00353"/>
</dbReference>
<dbReference type="PANTHER" id="PTHR14359">
    <property type="entry name" value="HOMO-OLIGOMERIC FLAVIN CONTAINING CYS DECARBOXYLASE FAMILY"/>
    <property type="match status" value="1"/>
</dbReference>
<dbReference type="GO" id="GO:0071513">
    <property type="term" value="C:phosphopantothenoylcysteine decarboxylase complex"/>
    <property type="evidence" value="ECO:0007669"/>
    <property type="project" value="TreeGrafter"/>
</dbReference>
<feature type="active site" description="Proton donor" evidence="3">
    <location>
        <position position="157"/>
    </location>
</feature>
<comment type="cofactor">
    <cofactor evidence="3">
        <name>FMN</name>
        <dbReference type="ChEBI" id="CHEBI:58210"/>
    </cofactor>
    <text evidence="3">Binds 1 FMN per subunit.</text>
</comment>
<evidence type="ECO:0000256" key="2">
    <source>
        <dbReference type="ARBA" id="ARBA00023239"/>
    </source>
</evidence>
<keyword evidence="3 4" id="KW-0436">Ligase</keyword>
<comment type="catalytic activity">
    <reaction evidence="3 4">
        <text>(R)-4'-phosphopantothenate + L-cysteine + CTP = N-[(R)-4-phosphopantothenoyl]-L-cysteine + CMP + diphosphate + H(+)</text>
        <dbReference type="Rhea" id="RHEA:19397"/>
        <dbReference type="ChEBI" id="CHEBI:10986"/>
        <dbReference type="ChEBI" id="CHEBI:15378"/>
        <dbReference type="ChEBI" id="CHEBI:33019"/>
        <dbReference type="ChEBI" id="CHEBI:35235"/>
        <dbReference type="ChEBI" id="CHEBI:37563"/>
        <dbReference type="ChEBI" id="CHEBI:59458"/>
        <dbReference type="ChEBI" id="CHEBI:60377"/>
        <dbReference type="EC" id="6.3.2.5"/>
    </reaction>
</comment>
<comment type="similarity">
    <text evidence="3 4">In the N-terminal section; belongs to the HFCD (homo-oligomeric flavin containing Cys decarboxylase) superfamily.</text>
</comment>
<gene>
    <name evidence="3" type="primary">coaBC</name>
    <name evidence="7" type="ORF">SAMN02745135_02086</name>
</gene>
<comment type="cofactor">
    <cofactor evidence="3">
        <name>Mg(2+)</name>
        <dbReference type="ChEBI" id="CHEBI:18420"/>
    </cofactor>
</comment>
<dbReference type="NCBIfam" id="TIGR00521">
    <property type="entry name" value="coaBC_dfp"/>
    <property type="match status" value="1"/>
</dbReference>
<dbReference type="GO" id="GO:0004633">
    <property type="term" value="F:phosphopantothenoylcysteine decarboxylase activity"/>
    <property type="evidence" value="ECO:0007669"/>
    <property type="project" value="UniProtKB-UniRule"/>
</dbReference>
<evidence type="ECO:0000256" key="1">
    <source>
        <dbReference type="ARBA" id="ARBA00022793"/>
    </source>
</evidence>
<feature type="binding site" evidence="3">
    <location>
        <position position="335"/>
    </location>
    <ligand>
        <name>CTP</name>
        <dbReference type="ChEBI" id="CHEBI:37563"/>
    </ligand>
</feature>
<name>A0A1M5VRJ6_9FIRM</name>
<evidence type="ECO:0000259" key="6">
    <source>
        <dbReference type="Pfam" id="PF04127"/>
    </source>
</evidence>
<dbReference type="HAMAP" id="MF_02225">
    <property type="entry name" value="CoaBC"/>
    <property type="match status" value="1"/>
</dbReference>
<feature type="region of interest" description="Phosphopantothenate--cysteine ligase" evidence="3">
    <location>
        <begin position="189"/>
        <end position="396"/>
    </location>
</feature>
<feature type="region of interest" description="Phosphopantothenoylcysteine decarboxylase" evidence="3">
    <location>
        <begin position="1"/>
        <end position="188"/>
    </location>
</feature>
<evidence type="ECO:0000259" key="5">
    <source>
        <dbReference type="Pfam" id="PF02441"/>
    </source>
</evidence>
<dbReference type="Proteomes" id="UP000183967">
    <property type="component" value="Unassembled WGS sequence"/>
</dbReference>
<feature type="domain" description="DNA/pantothenate metabolism flavoprotein C-terminal" evidence="6">
    <location>
        <begin position="186"/>
        <end position="393"/>
    </location>
</feature>
<comment type="similarity">
    <text evidence="3 4">In the C-terminal section; belongs to the PPC synthetase family.</text>
</comment>
<dbReference type="SUPFAM" id="SSF102645">
    <property type="entry name" value="CoaB-like"/>
    <property type="match status" value="1"/>
</dbReference>
<organism evidence="7 8">
    <name type="scientific">Caloranaerobacter azorensis DSM 13643</name>
    <dbReference type="NCBI Taxonomy" id="1121264"/>
    <lineage>
        <taxon>Bacteria</taxon>
        <taxon>Bacillati</taxon>
        <taxon>Bacillota</taxon>
        <taxon>Tissierellia</taxon>
        <taxon>Tissierellales</taxon>
        <taxon>Thermohalobacteraceae</taxon>
        <taxon>Caloranaerobacter</taxon>
    </lineage>
</organism>
<dbReference type="InterPro" id="IPR005252">
    <property type="entry name" value="CoaBC"/>
</dbReference>
<dbReference type="InterPro" id="IPR035929">
    <property type="entry name" value="CoaB-like_sf"/>
</dbReference>
<keyword evidence="1 3" id="KW-0210">Decarboxylase</keyword>
<feature type="binding site" evidence="3">
    <location>
        <position position="277"/>
    </location>
    <ligand>
        <name>CTP</name>
        <dbReference type="ChEBI" id="CHEBI:37563"/>
    </ligand>
</feature>
<dbReference type="GO" id="GO:0046872">
    <property type="term" value="F:metal ion binding"/>
    <property type="evidence" value="ECO:0007669"/>
    <property type="project" value="UniProtKB-KW"/>
</dbReference>
<evidence type="ECO:0000313" key="8">
    <source>
        <dbReference type="Proteomes" id="UP000183967"/>
    </source>
</evidence>
<keyword evidence="8" id="KW-1185">Reference proteome</keyword>
<reference evidence="8" key="1">
    <citation type="submission" date="2016-11" db="EMBL/GenBank/DDBJ databases">
        <authorList>
            <person name="Varghese N."/>
            <person name="Submissions S."/>
        </authorList>
    </citation>
    <scope>NUCLEOTIDE SEQUENCE [LARGE SCALE GENOMIC DNA]</scope>
    <source>
        <strain evidence="8">DSM 13643</strain>
    </source>
</reference>
<dbReference type="Gene3D" id="3.40.50.10300">
    <property type="entry name" value="CoaB-like"/>
    <property type="match status" value="1"/>
</dbReference>
<dbReference type="GO" id="GO:0015937">
    <property type="term" value="P:coenzyme A biosynthetic process"/>
    <property type="evidence" value="ECO:0007669"/>
    <property type="project" value="UniProtKB-UniRule"/>
</dbReference>
<dbReference type="InterPro" id="IPR007085">
    <property type="entry name" value="DNA/pantothenate-metab_flavo_C"/>
</dbReference>
<sequence>MLSNVNIVLGVTGGIAAYKAVDVVSRLKKLGANVDVIMTKSATKFVTPLTFQSLSQNLVTVDMFAEPKKWEVEHISLAQKADIFLVAPATANIIGKIANGIADDMLTTTIMATKAKVIFAPAMNTNMYRNPIFKENMEKLKTLGYEFIKPASGRLACGDYGEGKMAEPADIVEYIKMHFTKRTLLNKKIVVTAGPTIEKIDPVRYITNFSSGKMGYAIAIEAKKRGADVILISGPTNLDKPDGIKVINVNTTIEMLKAIEEYFDEIDVLIKAAAPLDYRPEVVSDKKIKKQDGSLNIKLVRNPDILAYFGKLKKKQILVGFAAETNDVIENAIKKIRNKNLDFIVANDVTVKNAGFRSNTNIATIIDNKGNVNDYPQMSKEELAKIILDRVEELLS</sequence>
<keyword evidence="3 4" id="KW-0288">FMN</keyword>
<feature type="binding site" evidence="3">
    <location>
        <position position="321"/>
    </location>
    <ligand>
        <name>CTP</name>
        <dbReference type="ChEBI" id="CHEBI:37563"/>
    </ligand>
</feature>
<dbReference type="EC" id="4.1.1.36" evidence="3"/>
<feature type="binding site" evidence="3">
    <location>
        <position position="287"/>
    </location>
    <ligand>
        <name>CTP</name>
        <dbReference type="ChEBI" id="CHEBI:37563"/>
    </ligand>
</feature>
<feature type="binding site" evidence="3">
    <location>
        <position position="339"/>
    </location>
    <ligand>
        <name>CTP</name>
        <dbReference type="ChEBI" id="CHEBI:37563"/>
    </ligand>
</feature>
<comment type="function">
    <text evidence="3">Catalyzes two sequential steps in the biosynthesis of coenzyme A. In the first step cysteine is conjugated to 4'-phosphopantothenate to form 4-phosphopantothenoylcysteine. In the second step the latter compound is decarboxylated to form 4'-phosphopantotheine.</text>
</comment>
<dbReference type="AlphaFoldDB" id="A0A1M5VRJ6"/>
<proteinExistence type="inferred from homology"/>
<dbReference type="SUPFAM" id="SSF52507">
    <property type="entry name" value="Homo-oligomeric flavin-containing Cys decarboxylases, HFCD"/>
    <property type="match status" value="1"/>
</dbReference>
<feature type="binding site" evidence="3">
    <location>
        <begin position="303"/>
        <end position="306"/>
    </location>
    <ligand>
        <name>CTP</name>
        <dbReference type="ChEBI" id="CHEBI:37563"/>
    </ligand>
</feature>
<dbReference type="InterPro" id="IPR003382">
    <property type="entry name" value="Flavoprotein"/>
</dbReference>
<dbReference type="Pfam" id="PF02441">
    <property type="entry name" value="Flavoprotein"/>
    <property type="match status" value="1"/>
</dbReference>
<evidence type="ECO:0000256" key="4">
    <source>
        <dbReference type="RuleBase" id="RU364078"/>
    </source>
</evidence>
<dbReference type="OrthoDB" id="9802554at2"/>
<feature type="domain" description="Flavoprotein" evidence="5">
    <location>
        <begin position="6"/>
        <end position="176"/>
    </location>
</feature>
<dbReference type="Gene3D" id="3.40.50.1950">
    <property type="entry name" value="Flavin prenyltransferase-like"/>
    <property type="match status" value="1"/>
</dbReference>
<comment type="catalytic activity">
    <reaction evidence="3 4">
        <text>N-[(R)-4-phosphopantothenoyl]-L-cysteine + H(+) = (R)-4'-phosphopantetheine + CO2</text>
        <dbReference type="Rhea" id="RHEA:16793"/>
        <dbReference type="ChEBI" id="CHEBI:15378"/>
        <dbReference type="ChEBI" id="CHEBI:16526"/>
        <dbReference type="ChEBI" id="CHEBI:59458"/>
        <dbReference type="ChEBI" id="CHEBI:61723"/>
        <dbReference type="EC" id="4.1.1.36"/>
    </reaction>
</comment>
<protein>
    <recommendedName>
        <fullName evidence="3">Coenzyme A biosynthesis bifunctional protein CoaBC</fullName>
    </recommendedName>
    <alternativeName>
        <fullName evidence="3">DNA/pantothenate metabolism flavoprotein</fullName>
    </alternativeName>
    <alternativeName>
        <fullName evidence="3">Phosphopantothenoylcysteine synthetase/decarboxylase</fullName>
        <shortName evidence="3">PPCS-PPCDC</shortName>
    </alternativeName>
    <domain>
        <recommendedName>
            <fullName evidence="3">Phosphopantothenoylcysteine decarboxylase</fullName>
            <shortName evidence="3">PPC decarboxylase</shortName>
            <shortName evidence="3">PPC-DC</shortName>
            <ecNumber evidence="3">4.1.1.36</ecNumber>
        </recommendedName>
        <alternativeName>
            <fullName evidence="3">CoaC</fullName>
        </alternativeName>
    </domain>
    <domain>
        <recommendedName>
            <fullName evidence="3">Phosphopantothenate--cysteine ligase</fullName>
            <ecNumber evidence="3">6.3.2.5</ecNumber>
        </recommendedName>
        <alternativeName>
            <fullName evidence="3">CoaB</fullName>
        </alternativeName>
        <alternativeName>
            <fullName evidence="3">Phosphopantothenoylcysteine synthetase</fullName>
            <shortName evidence="3">PPC synthetase</shortName>
            <shortName evidence="3">PPC-S</shortName>
        </alternativeName>
    </domain>
</protein>
<comment type="pathway">
    <text evidence="3 4">Cofactor biosynthesis; coenzyme A biosynthesis; CoA from (R)-pantothenate: step 3/5.</text>
</comment>
<keyword evidence="3" id="KW-0511">Multifunctional enzyme</keyword>
<keyword evidence="3 4" id="KW-0285">Flavoprotein</keyword>
<dbReference type="Pfam" id="PF04127">
    <property type="entry name" value="DFP"/>
    <property type="match status" value="1"/>
</dbReference>
<dbReference type="InterPro" id="IPR036551">
    <property type="entry name" value="Flavin_trans-like"/>
</dbReference>
<comment type="pathway">
    <text evidence="3 4">Cofactor biosynthesis; coenzyme A biosynthesis; CoA from (R)-pantothenate: step 2/5.</text>
</comment>
<keyword evidence="3" id="KW-0479">Metal-binding</keyword>
<dbReference type="GO" id="GO:0015941">
    <property type="term" value="P:pantothenate catabolic process"/>
    <property type="evidence" value="ECO:0007669"/>
    <property type="project" value="InterPro"/>
</dbReference>
<dbReference type="GO" id="GO:0010181">
    <property type="term" value="F:FMN binding"/>
    <property type="evidence" value="ECO:0007669"/>
    <property type="project" value="UniProtKB-UniRule"/>
</dbReference>
<keyword evidence="3" id="KW-0460">Magnesium</keyword>
<keyword evidence="2 3" id="KW-0456">Lyase</keyword>
<dbReference type="EMBL" id="FQXO01000071">
    <property type="protein sequence ID" value="SHH77879.1"/>
    <property type="molecule type" value="Genomic_DNA"/>
</dbReference>